<comment type="caution">
    <text evidence="1">The sequence shown here is derived from an EMBL/GenBank/DDBJ whole genome shotgun (WGS) entry which is preliminary data.</text>
</comment>
<evidence type="ECO:0000313" key="2">
    <source>
        <dbReference type="Proteomes" id="UP000249720"/>
    </source>
</evidence>
<dbReference type="RefSeq" id="WP_146250415.1">
    <property type="nucleotide sequence ID" value="NZ_QKZV01000004.1"/>
</dbReference>
<gene>
    <name evidence="1" type="ORF">LX80_01425</name>
</gene>
<dbReference type="EMBL" id="QKZV01000004">
    <property type="protein sequence ID" value="PZX62731.1"/>
    <property type="molecule type" value="Genomic_DNA"/>
</dbReference>
<organism evidence="1 2">
    <name type="scientific">Hydrotalea sandarakina</name>
    <dbReference type="NCBI Taxonomy" id="1004304"/>
    <lineage>
        <taxon>Bacteria</taxon>
        <taxon>Pseudomonadati</taxon>
        <taxon>Bacteroidota</taxon>
        <taxon>Chitinophagia</taxon>
        <taxon>Chitinophagales</taxon>
        <taxon>Chitinophagaceae</taxon>
        <taxon>Hydrotalea</taxon>
    </lineage>
</organism>
<accession>A0A2W7RQT4</accession>
<evidence type="ECO:0000313" key="1">
    <source>
        <dbReference type="EMBL" id="PZX62731.1"/>
    </source>
</evidence>
<dbReference type="Proteomes" id="UP000249720">
    <property type="component" value="Unassembled WGS sequence"/>
</dbReference>
<reference evidence="1 2" key="1">
    <citation type="submission" date="2018-06" db="EMBL/GenBank/DDBJ databases">
        <title>Genomic Encyclopedia of Archaeal and Bacterial Type Strains, Phase II (KMG-II): from individual species to whole genera.</title>
        <authorList>
            <person name="Goeker M."/>
        </authorList>
    </citation>
    <scope>NUCLEOTIDE SEQUENCE [LARGE SCALE GENOMIC DNA]</scope>
    <source>
        <strain evidence="1 2">DSM 23241</strain>
    </source>
</reference>
<dbReference type="AlphaFoldDB" id="A0A2W7RQT4"/>
<dbReference type="OrthoDB" id="840266at2"/>
<proteinExistence type="predicted"/>
<name>A0A2W7RQT4_9BACT</name>
<sequence length="103" mass="11651">MLRKHTDEKNISIAEMGYKIFFSSATLTLNSKPMAGLKTNRKPVVGLNQKNCQLFLGRYTFFKTNFIATAQVAHLALPDTQADPSQSQKSHFFANPHENCYKL</sequence>
<protein>
    <submittedName>
        <fullName evidence="1">Uncharacterized protein</fullName>
    </submittedName>
</protein>
<keyword evidence="2" id="KW-1185">Reference proteome</keyword>